<evidence type="ECO:0000256" key="3">
    <source>
        <dbReference type="PIRSR" id="PIRSR602401-1"/>
    </source>
</evidence>
<keyword evidence="4" id="KW-0560">Oxidoreductase</keyword>
<keyword evidence="3 4" id="KW-0349">Heme</keyword>
<dbReference type="InterPro" id="IPR001128">
    <property type="entry name" value="Cyt_P450"/>
</dbReference>
<evidence type="ECO:0000256" key="4">
    <source>
        <dbReference type="RuleBase" id="RU000461"/>
    </source>
</evidence>
<keyword evidence="3 4" id="KW-0408">Iron</keyword>
<evidence type="ECO:0000313" key="5">
    <source>
        <dbReference type="EMBL" id="ACY18489.1"/>
    </source>
</evidence>
<dbReference type="InterPro" id="IPR036396">
    <property type="entry name" value="Cyt_P450_sf"/>
</dbReference>
<dbReference type="GO" id="GO:0020037">
    <property type="term" value="F:heme binding"/>
    <property type="evidence" value="ECO:0007669"/>
    <property type="project" value="InterPro"/>
</dbReference>
<dbReference type="GO" id="GO:0016705">
    <property type="term" value="F:oxidoreductase activity, acting on paired donors, with incorporation or reduction of molecular oxygen"/>
    <property type="evidence" value="ECO:0007669"/>
    <property type="project" value="InterPro"/>
</dbReference>
<dbReference type="PRINTS" id="PR00463">
    <property type="entry name" value="EP450I"/>
</dbReference>
<dbReference type="HOGENOM" id="CLU_001570_5_1_7"/>
<dbReference type="InterPro" id="IPR002401">
    <property type="entry name" value="Cyt_P450_E_grp-I"/>
</dbReference>
<keyword evidence="4" id="KW-0503">Monooxygenase</keyword>
<proteinExistence type="inferred from homology"/>
<dbReference type="InterPro" id="IPR050121">
    <property type="entry name" value="Cytochrome_P450_monoxygenase"/>
</dbReference>
<dbReference type="KEGG" id="hoh:Hoch_6014"/>
<evidence type="ECO:0000256" key="1">
    <source>
        <dbReference type="ARBA" id="ARBA00001971"/>
    </source>
</evidence>
<comment type="similarity">
    <text evidence="2 4">Belongs to the cytochrome P450 family.</text>
</comment>
<keyword evidence="3 4" id="KW-0479">Metal-binding</keyword>
<dbReference type="Pfam" id="PF00067">
    <property type="entry name" value="p450"/>
    <property type="match status" value="1"/>
</dbReference>
<gene>
    <name evidence="5" type="ordered locus">Hoch_6014</name>
</gene>
<evidence type="ECO:0000313" key="6">
    <source>
        <dbReference type="Proteomes" id="UP000001880"/>
    </source>
</evidence>
<feature type="binding site" description="axial binding residue" evidence="3">
    <location>
        <position position="407"/>
    </location>
    <ligand>
        <name>heme</name>
        <dbReference type="ChEBI" id="CHEBI:30413"/>
    </ligand>
    <ligandPart>
        <name>Fe</name>
        <dbReference type="ChEBI" id="CHEBI:18248"/>
    </ligandPart>
</feature>
<dbReference type="PANTHER" id="PTHR24305">
    <property type="entry name" value="CYTOCHROME P450"/>
    <property type="match status" value="1"/>
</dbReference>
<keyword evidence="6" id="KW-1185">Reference proteome</keyword>
<protein>
    <submittedName>
        <fullName evidence="5">Cytochrome P450</fullName>
    </submittedName>
</protein>
<dbReference type="eggNOG" id="COG2124">
    <property type="taxonomic scope" value="Bacteria"/>
</dbReference>
<dbReference type="STRING" id="502025.Hoch_6014"/>
<sequence>MHRLPGPRRLPLVGNLHQIELSRLHLILEDWARRYGSAYRIGLGRRPNLVLSDPELIRAVLRDRPEGFRRNRTLETVLSEMGISGVFSAEGAAWRPQRRLATAALSRSHIQGFFPTLRLGGERLLRRWQRAADQGAIVNILTDFQRFAVDVMTSLSFGRDVNTIEDGGGGVHELLETVFPVLARRLNARVPIWRWLPSDADRALDDALVELRAWLGAIIAEARSELAANPDGVTKNFLEAMLHARDEDGAAFDEAALFGNALTMLLAGEDTTASSLAWAVHELSDDAEVVARLRAELDGEISSAVPKTLREVARLPYALAVAEETLRLRPAAPVLLMESNRDAVLGEDIAVPAGTRVLLLTRLAAISEAYVPEPQRFLPARWLDRERASELLRRGVHLPFGSGPRLCPGRNLAFIEMQMMLAVLYRNFEVERIGPRSAVAENYGFTMTPHRLRVRLRRRAHAPAPHAAAAPRMEQR</sequence>
<reference evidence="5 6" key="1">
    <citation type="journal article" date="2010" name="Stand. Genomic Sci.">
        <title>Complete genome sequence of Haliangium ochraceum type strain (SMP-2).</title>
        <authorList>
            <consortium name="US DOE Joint Genome Institute (JGI-PGF)"/>
            <person name="Ivanova N."/>
            <person name="Daum C."/>
            <person name="Lang E."/>
            <person name="Abt B."/>
            <person name="Kopitz M."/>
            <person name="Saunders E."/>
            <person name="Lapidus A."/>
            <person name="Lucas S."/>
            <person name="Glavina Del Rio T."/>
            <person name="Nolan M."/>
            <person name="Tice H."/>
            <person name="Copeland A."/>
            <person name="Cheng J.F."/>
            <person name="Chen F."/>
            <person name="Bruce D."/>
            <person name="Goodwin L."/>
            <person name="Pitluck S."/>
            <person name="Mavromatis K."/>
            <person name="Pati A."/>
            <person name="Mikhailova N."/>
            <person name="Chen A."/>
            <person name="Palaniappan K."/>
            <person name="Land M."/>
            <person name="Hauser L."/>
            <person name="Chang Y.J."/>
            <person name="Jeffries C.D."/>
            <person name="Detter J.C."/>
            <person name="Brettin T."/>
            <person name="Rohde M."/>
            <person name="Goker M."/>
            <person name="Bristow J."/>
            <person name="Markowitz V."/>
            <person name="Eisen J.A."/>
            <person name="Hugenholtz P."/>
            <person name="Kyrpides N.C."/>
            <person name="Klenk H.P."/>
        </authorList>
    </citation>
    <scope>NUCLEOTIDE SEQUENCE [LARGE SCALE GENOMIC DNA]</scope>
    <source>
        <strain evidence="6">DSM 14365 / CIP 107738 / JCM 11303 / AJ 13395 / SMP-2</strain>
    </source>
</reference>
<dbReference type="SUPFAM" id="SSF48264">
    <property type="entry name" value="Cytochrome P450"/>
    <property type="match status" value="1"/>
</dbReference>
<dbReference type="RefSeq" id="WP_012831081.1">
    <property type="nucleotide sequence ID" value="NC_013440.1"/>
</dbReference>
<organism evidence="5 6">
    <name type="scientific">Haliangium ochraceum (strain DSM 14365 / JCM 11303 / SMP-2)</name>
    <dbReference type="NCBI Taxonomy" id="502025"/>
    <lineage>
        <taxon>Bacteria</taxon>
        <taxon>Pseudomonadati</taxon>
        <taxon>Myxococcota</taxon>
        <taxon>Polyangia</taxon>
        <taxon>Haliangiales</taxon>
        <taxon>Kofleriaceae</taxon>
        <taxon>Haliangium</taxon>
    </lineage>
</organism>
<dbReference type="PROSITE" id="PS00086">
    <property type="entry name" value="CYTOCHROME_P450"/>
    <property type="match status" value="1"/>
</dbReference>
<dbReference type="GO" id="GO:0005506">
    <property type="term" value="F:iron ion binding"/>
    <property type="evidence" value="ECO:0007669"/>
    <property type="project" value="InterPro"/>
</dbReference>
<dbReference type="Proteomes" id="UP000001880">
    <property type="component" value="Chromosome"/>
</dbReference>
<evidence type="ECO:0000256" key="2">
    <source>
        <dbReference type="ARBA" id="ARBA00010617"/>
    </source>
</evidence>
<dbReference type="Gene3D" id="1.10.630.10">
    <property type="entry name" value="Cytochrome P450"/>
    <property type="match status" value="1"/>
</dbReference>
<dbReference type="CDD" id="cd11083">
    <property type="entry name" value="CYP_unk"/>
    <property type="match status" value="1"/>
</dbReference>
<accession>D0LJY2</accession>
<dbReference type="InterPro" id="IPR017972">
    <property type="entry name" value="Cyt_P450_CS"/>
</dbReference>
<dbReference type="PRINTS" id="PR00385">
    <property type="entry name" value="P450"/>
</dbReference>
<dbReference type="EMBL" id="CP001804">
    <property type="protein sequence ID" value="ACY18489.1"/>
    <property type="molecule type" value="Genomic_DNA"/>
</dbReference>
<comment type="cofactor">
    <cofactor evidence="1 3">
        <name>heme</name>
        <dbReference type="ChEBI" id="CHEBI:30413"/>
    </cofactor>
</comment>
<dbReference type="PANTHER" id="PTHR24305:SF166">
    <property type="entry name" value="CYTOCHROME P450 12A4, MITOCHONDRIAL-RELATED"/>
    <property type="match status" value="1"/>
</dbReference>
<name>D0LJY2_HALO1</name>
<dbReference type="GO" id="GO:0004497">
    <property type="term" value="F:monooxygenase activity"/>
    <property type="evidence" value="ECO:0007669"/>
    <property type="project" value="UniProtKB-KW"/>
</dbReference>
<dbReference type="AlphaFoldDB" id="D0LJY2"/>